<keyword evidence="2 3" id="KW-0479">Metal-binding</keyword>
<sequence>MTTSEKLNHELQNVLSGDPWYGNSVYSIIEQVSFEAAFEKAPGAAHTIAEIVLHMLSWTEEVLDRLNGKEASQPLSGDWPDTGAPDEQKWHNYVNDLKLVNVNLSGLIQNFPEEKWEELMNENREPGLGTGVTNEELVNGLIQHHVYHSGQIALLSRITQIYE</sequence>
<dbReference type="AlphaFoldDB" id="A0A5B8UUG5"/>
<gene>
    <name evidence="4" type="ORF">FRZ54_09205</name>
</gene>
<dbReference type="Pfam" id="PF05163">
    <property type="entry name" value="DinB"/>
    <property type="match status" value="1"/>
</dbReference>
<dbReference type="SUPFAM" id="SSF109854">
    <property type="entry name" value="DinB/YfiT-like putative metalloenzymes"/>
    <property type="match status" value="1"/>
</dbReference>
<feature type="binding site" evidence="3">
    <location>
        <position position="54"/>
    </location>
    <ligand>
        <name>a divalent metal cation</name>
        <dbReference type="ChEBI" id="CHEBI:60240"/>
    </ligand>
</feature>
<accession>A0A5B8UUG5</accession>
<evidence type="ECO:0000313" key="5">
    <source>
        <dbReference type="Proteomes" id="UP000321479"/>
    </source>
</evidence>
<dbReference type="EMBL" id="CP042436">
    <property type="protein sequence ID" value="QEC62757.1"/>
    <property type="molecule type" value="Genomic_DNA"/>
</dbReference>
<evidence type="ECO:0000256" key="3">
    <source>
        <dbReference type="PIRSR" id="PIRSR607837-1"/>
    </source>
</evidence>
<dbReference type="Gene3D" id="1.20.120.450">
    <property type="entry name" value="dinb family like domain"/>
    <property type="match status" value="1"/>
</dbReference>
<dbReference type="GO" id="GO:0046872">
    <property type="term" value="F:metal ion binding"/>
    <property type="evidence" value="ECO:0007669"/>
    <property type="project" value="UniProtKB-KW"/>
</dbReference>
<dbReference type="Proteomes" id="UP000321479">
    <property type="component" value="Chromosome"/>
</dbReference>
<evidence type="ECO:0000256" key="2">
    <source>
        <dbReference type="ARBA" id="ARBA00022723"/>
    </source>
</evidence>
<organism evidence="4 5">
    <name type="scientific">Mucilaginibacter ginsenosidivorans</name>
    <dbReference type="NCBI Taxonomy" id="398053"/>
    <lineage>
        <taxon>Bacteria</taxon>
        <taxon>Pseudomonadati</taxon>
        <taxon>Bacteroidota</taxon>
        <taxon>Sphingobacteriia</taxon>
        <taxon>Sphingobacteriales</taxon>
        <taxon>Sphingobacteriaceae</taxon>
        <taxon>Mucilaginibacter</taxon>
    </lineage>
</organism>
<evidence type="ECO:0000256" key="1">
    <source>
        <dbReference type="ARBA" id="ARBA00008635"/>
    </source>
</evidence>
<name>A0A5B8UUG5_9SPHI</name>
<feature type="binding site" evidence="3">
    <location>
        <position position="144"/>
    </location>
    <ligand>
        <name>a divalent metal cation</name>
        <dbReference type="ChEBI" id="CHEBI:60240"/>
    </ligand>
</feature>
<comment type="similarity">
    <text evidence="1">Belongs to the DinB family.</text>
</comment>
<protein>
    <submittedName>
        <fullName evidence="4">DinB family protein</fullName>
    </submittedName>
</protein>
<dbReference type="InterPro" id="IPR007837">
    <property type="entry name" value="DinB"/>
</dbReference>
<keyword evidence="5" id="KW-1185">Reference proteome</keyword>
<dbReference type="OrthoDB" id="9814103at2"/>
<dbReference type="RefSeq" id="WP_147031334.1">
    <property type="nucleotide sequence ID" value="NZ_CP042436.1"/>
</dbReference>
<evidence type="ECO:0000313" key="4">
    <source>
        <dbReference type="EMBL" id="QEC62757.1"/>
    </source>
</evidence>
<proteinExistence type="inferred from homology"/>
<feature type="binding site" evidence="3">
    <location>
        <position position="148"/>
    </location>
    <ligand>
        <name>a divalent metal cation</name>
        <dbReference type="ChEBI" id="CHEBI:60240"/>
    </ligand>
</feature>
<dbReference type="KEGG" id="mgin:FRZ54_09205"/>
<reference evidence="4 5" key="1">
    <citation type="journal article" date="2017" name="Curr. Microbiol.">
        <title>Mucilaginibacter ginsenosidivorans sp. nov., Isolated from Soil of Ginseng Field.</title>
        <authorList>
            <person name="Kim M.M."/>
            <person name="Siddiqi M.Z."/>
            <person name="Im W.T."/>
        </authorList>
    </citation>
    <scope>NUCLEOTIDE SEQUENCE [LARGE SCALE GENOMIC DNA]</scope>
    <source>
        <strain evidence="4 5">Gsoil 3017</strain>
    </source>
</reference>
<dbReference type="InterPro" id="IPR034660">
    <property type="entry name" value="DinB/YfiT-like"/>
</dbReference>